<dbReference type="EMBL" id="ML771892">
    <property type="protein sequence ID" value="KAE9382271.1"/>
    <property type="molecule type" value="Genomic_DNA"/>
</dbReference>
<evidence type="ECO:0000313" key="8">
    <source>
        <dbReference type="Proteomes" id="UP000799118"/>
    </source>
</evidence>
<evidence type="ECO:0000256" key="1">
    <source>
        <dbReference type="ARBA" id="ARBA00004141"/>
    </source>
</evidence>
<evidence type="ECO:0008006" key="9">
    <source>
        <dbReference type="Google" id="ProtNLM"/>
    </source>
</evidence>
<organism evidence="7 8">
    <name type="scientific">Gymnopus androsaceus JB14</name>
    <dbReference type="NCBI Taxonomy" id="1447944"/>
    <lineage>
        <taxon>Eukaryota</taxon>
        <taxon>Fungi</taxon>
        <taxon>Dikarya</taxon>
        <taxon>Basidiomycota</taxon>
        <taxon>Agaricomycotina</taxon>
        <taxon>Agaricomycetes</taxon>
        <taxon>Agaricomycetidae</taxon>
        <taxon>Agaricales</taxon>
        <taxon>Marasmiineae</taxon>
        <taxon>Omphalotaceae</taxon>
        <taxon>Gymnopus</taxon>
    </lineage>
</organism>
<proteinExistence type="predicted"/>
<evidence type="ECO:0000256" key="6">
    <source>
        <dbReference type="SAM" id="Phobius"/>
    </source>
</evidence>
<dbReference type="GO" id="GO:0016020">
    <property type="term" value="C:membrane"/>
    <property type="evidence" value="ECO:0007669"/>
    <property type="project" value="UniProtKB-SubCell"/>
</dbReference>
<sequence>MNYIDRTAITTARLKGLEQDLHLSVDLQYNVVLSILYVTYCPMQIPSNMMLNWITKPSLYIGACVVLWGLISTMTGVTQSYGGILAVRFCIGIPEVTTNSFDASITDLDYARVHFILALSTYSHGGTPERSSLSDQLFFTAVL</sequence>
<comment type="subcellular location">
    <subcellularLocation>
        <location evidence="1">Membrane</location>
        <topology evidence="1">Multi-pass membrane protein</topology>
    </subcellularLocation>
</comment>
<keyword evidence="8" id="KW-1185">Reference proteome</keyword>
<gene>
    <name evidence="7" type="ORF">BT96DRAFT_1027707</name>
</gene>
<evidence type="ECO:0000256" key="4">
    <source>
        <dbReference type="ARBA" id="ARBA00022989"/>
    </source>
</evidence>
<dbReference type="AlphaFoldDB" id="A0A6A4G9X7"/>
<dbReference type="InterPro" id="IPR036259">
    <property type="entry name" value="MFS_trans_sf"/>
</dbReference>
<keyword evidence="5 6" id="KW-0472">Membrane</keyword>
<keyword evidence="3 6" id="KW-0812">Transmembrane</keyword>
<name>A0A6A4G9X7_9AGAR</name>
<dbReference type="PANTHER" id="PTHR43791:SF6">
    <property type="entry name" value="TRANSPORTER, PUTATIVE (AFU_ORTHOLOGUE AFUA_1G16690)-RELATED"/>
    <property type="match status" value="1"/>
</dbReference>
<reference evidence="7" key="1">
    <citation type="journal article" date="2019" name="Environ. Microbiol.">
        <title>Fungal ecological strategies reflected in gene transcription - a case study of two litter decomposers.</title>
        <authorList>
            <person name="Barbi F."/>
            <person name="Kohler A."/>
            <person name="Barry K."/>
            <person name="Baskaran P."/>
            <person name="Daum C."/>
            <person name="Fauchery L."/>
            <person name="Ihrmark K."/>
            <person name="Kuo A."/>
            <person name="LaButti K."/>
            <person name="Lipzen A."/>
            <person name="Morin E."/>
            <person name="Grigoriev I.V."/>
            <person name="Henrissat B."/>
            <person name="Lindahl B."/>
            <person name="Martin F."/>
        </authorList>
    </citation>
    <scope>NUCLEOTIDE SEQUENCE</scope>
    <source>
        <strain evidence="7">JB14</strain>
    </source>
</reference>
<dbReference type="OrthoDB" id="2985014at2759"/>
<evidence type="ECO:0000256" key="5">
    <source>
        <dbReference type="ARBA" id="ARBA00023136"/>
    </source>
</evidence>
<keyword evidence="4 6" id="KW-1133">Transmembrane helix</keyword>
<evidence type="ECO:0000256" key="2">
    <source>
        <dbReference type="ARBA" id="ARBA00022448"/>
    </source>
</evidence>
<evidence type="ECO:0000256" key="3">
    <source>
        <dbReference type="ARBA" id="ARBA00022692"/>
    </source>
</evidence>
<dbReference type="Gene3D" id="1.20.1250.20">
    <property type="entry name" value="MFS general substrate transporter like domains"/>
    <property type="match status" value="1"/>
</dbReference>
<dbReference type="GO" id="GO:0022857">
    <property type="term" value="F:transmembrane transporter activity"/>
    <property type="evidence" value="ECO:0007669"/>
    <property type="project" value="TreeGrafter"/>
</dbReference>
<dbReference type="Proteomes" id="UP000799118">
    <property type="component" value="Unassembled WGS sequence"/>
</dbReference>
<dbReference type="SUPFAM" id="SSF103473">
    <property type="entry name" value="MFS general substrate transporter"/>
    <property type="match status" value="1"/>
</dbReference>
<keyword evidence="2" id="KW-0813">Transport</keyword>
<protein>
    <recommendedName>
        <fullName evidence="9">Major facilitator superfamily (MFS) profile domain-containing protein</fullName>
    </recommendedName>
</protein>
<dbReference type="PANTHER" id="PTHR43791">
    <property type="entry name" value="PERMEASE-RELATED"/>
    <property type="match status" value="1"/>
</dbReference>
<feature type="transmembrane region" description="Helical" evidence="6">
    <location>
        <begin position="60"/>
        <end position="78"/>
    </location>
</feature>
<evidence type="ECO:0000313" key="7">
    <source>
        <dbReference type="EMBL" id="KAE9382271.1"/>
    </source>
</evidence>
<accession>A0A6A4G9X7</accession>